<dbReference type="InterPro" id="IPR007159">
    <property type="entry name" value="SpoVT-AbrB_dom"/>
</dbReference>
<proteinExistence type="predicted"/>
<evidence type="ECO:0000313" key="3">
    <source>
        <dbReference type="Proteomes" id="UP001597128"/>
    </source>
</evidence>
<dbReference type="GO" id="GO:0003677">
    <property type="term" value="F:DNA binding"/>
    <property type="evidence" value="ECO:0007669"/>
    <property type="project" value="UniProtKB-KW"/>
</dbReference>
<organism evidence="2 3">
    <name type="scientific">Methylophilus luteus</name>
    <dbReference type="NCBI Taxonomy" id="640108"/>
    <lineage>
        <taxon>Bacteria</taxon>
        <taxon>Pseudomonadati</taxon>
        <taxon>Pseudomonadota</taxon>
        <taxon>Betaproteobacteria</taxon>
        <taxon>Nitrosomonadales</taxon>
        <taxon>Methylophilaceae</taxon>
        <taxon>Methylophilus</taxon>
    </lineage>
</organism>
<comment type="caution">
    <text evidence="2">The sequence shown here is derived from an EMBL/GenBank/DDBJ whole genome shotgun (WGS) entry which is preliminary data.</text>
</comment>
<dbReference type="RefSeq" id="WP_379056212.1">
    <property type="nucleotide sequence ID" value="NZ_JBHTKB010000001.1"/>
</dbReference>
<sequence length="83" mass="8998">METTLRQFGNSLGVVIPKVLRDSMALSAGQTIKLEQTEQGLLLKPMTKKISLSELLAQCDPNAPMPEDLGAWESSAAVGNELW</sequence>
<dbReference type="SMART" id="SM00966">
    <property type="entry name" value="SpoVT_AbrB"/>
    <property type="match status" value="1"/>
</dbReference>
<accession>A0ABW3F561</accession>
<gene>
    <name evidence="2" type="ORF">ACFQ1Z_05440</name>
</gene>
<keyword evidence="3" id="KW-1185">Reference proteome</keyword>
<name>A0ABW3F561_9PROT</name>
<dbReference type="Pfam" id="PF04014">
    <property type="entry name" value="MazE_antitoxin"/>
    <property type="match status" value="1"/>
</dbReference>
<dbReference type="InterPro" id="IPR039052">
    <property type="entry name" value="Antitox_PemI-like"/>
</dbReference>
<dbReference type="SUPFAM" id="SSF89447">
    <property type="entry name" value="AbrB/MazE/MraZ-like"/>
    <property type="match status" value="1"/>
</dbReference>
<dbReference type="PANTHER" id="PTHR40516:SF1">
    <property type="entry name" value="ANTITOXIN CHPS-RELATED"/>
    <property type="match status" value="1"/>
</dbReference>
<dbReference type="EMBL" id="JBHTKB010000001">
    <property type="protein sequence ID" value="MFD0912983.1"/>
    <property type="molecule type" value="Genomic_DNA"/>
</dbReference>
<dbReference type="Gene3D" id="2.10.260.10">
    <property type="match status" value="1"/>
</dbReference>
<keyword evidence="2" id="KW-0238">DNA-binding</keyword>
<reference evidence="3" key="1">
    <citation type="journal article" date="2019" name="Int. J. Syst. Evol. Microbiol.">
        <title>The Global Catalogue of Microorganisms (GCM) 10K type strain sequencing project: providing services to taxonomists for standard genome sequencing and annotation.</title>
        <authorList>
            <consortium name="The Broad Institute Genomics Platform"/>
            <consortium name="The Broad Institute Genome Sequencing Center for Infectious Disease"/>
            <person name="Wu L."/>
            <person name="Ma J."/>
        </authorList>
    </citation>
    <scope>NUCLEOTIDE SEQUENCE [LARGE SCALE GENOMIC DNA]</scope>
    <source>
        <strain evidence="3">CCUG 58412</strain>
    </source>
</reference>
<evidence type="ECO:0000259" key="1">
    <source>
        <dbReference type="SMART" id="SM00966"/>
    </source>
</evidence>
<dbReference type="InterPro" id="IPR037914">
    <property type="entry name" value="SpoVT-AbrB_sf"/>
</dbReference>
<dbReference type="Proteomes" id="UP001597128">
    <property type="component" value="Unassembled WGS sequence"/>
</dbReference>
<dbReference type="PANTHER" id="PTHR40516">
    <property type="entry name" value="ANTITOXIN CHPS-RELATED"/>
    <property type="match status" value="1"/>
</dbReference>
<feature type="domain" description="SpoVT-AbrB" evidence="1">
    <location>
        <begin position="6"/>
        <end position="51"/>
    </location>
</feature>
<protein>
    <submittedName>
        <fullName evidence="2">AbrB/MazE/SpoVT family DNA-binding domain-containing protein</fullName>
    </submittedName>
</protein>
<evidence type="ECO:0000313" key="2">
    <source>
        <dbReference type="EMBL" id="MFD0912983.1"/>
    </source>
</evidence>